<feature type="domain" description="Glycosyl-hydrolase 97 N-terminal" evidence="4">
    <location>
        <begin position="19"/>
        <end position="238"/>
    </location>
</feature>
<keyword evidence="7" id="KW-1185">Reference proteome</keyword>
<dbReference type="Proteomes" id="UP000595001">
    <property type="component" value="Chromosome"/>
</dbReference>
<dbReference type="RefSeq" id="WP_198060094.1">
    <property type="nucleotide sequence ID" value="NZ_CP065856.1"/>
</dbReference>
<dbReference type="GeneID" id="60588990"/>
<evidence type="ECO:0000259" key="3">
    <source>
        <dbReference type="Pfam" id="PF10566"/>
    </source>
</evidence>
<dbReference type="InterPro" id="IPR013780">
    <property type="entry name" value="Glyco_hydro_b"/>
</dbReference>
<name>A0A7T3FV22_9EURY</name>
<reference evidence="6 7" key="1">
    <citation type="submission" date="2020-12" db="EMBL/GenBank/DDBJ databases">
        <title>Halosimplex halophilum sp. nov. and Halosimplex salinum sp. nov., two new members of the genus Halosimplex.</title>
        <authorList>
            <person name="Cui H.L."/>
        </authorList>
    </citation>
    <scope>NUCLEOTIDE SEQUENCE [LARGE SCALE GENOMIC DNA]</scope>
    <source>
        <strain evidence="6 7">YGH94</strain>
    </source>
</reference>
<dbReference type="GO" id="GO:0030246">
    <property type="term" value="F:carbohydrate binding"/>
    <property type="evidence" value="ECO:0007669"/>
    <property type="project" value="InterPro"/>
</dbReference>
<dbReference type="InterPro" id="IPR029483">
    <property type="entry name" value="GH97_C"/>
</dbReference>
<organism evidence="6 7">
    <name type="scientific">Halosimplex litoreum</name>
    <dbReference type="NCBI Taxonomy" id="1198301"/>
    <lineage>
        <taxon>Archaea</taxon>
        <taxon>Methanobacteriati</taxon>
        <taxon>Methanobacteriota</taxon>
        <taxon>Stenosarchaea group</taxon>
        <taxon>Halobacteria</taxon>
        <taxon>Halobacteriales</taxon>
        <taxon>Haloarculaceae</taxon>
        <taxon>Halosimplex</taxon>
    </lineage>
</organism>
<dbReference type="PANTHER" id="PTHR35803:SF2">
    <property type="entry name" value="RETAINING ALPHA-GALACTOSIDASE"/>
    <property type="match status" value="1"/>
</dbReference>
<dbReference type="GO" id="GO:0016798">
    <property type="term" value="F:hydrolase activity, acting on glycosyl bonds"/>
    <property type="evidence" value="ECO:0007669"/>
    <property type="project" value="UniProtKB-KW"/>
</dbReference>
<accession>A0A7T3FV22</accession>
<dbReference type="Gene3D" id="2.60.40.1180">
    <property type="entry name" value="Golgi alpha-mannosidase II"/>
    <property type="match status" value="1"/>
</dbReference>
<dbReference type="Pfam" id="PF14508">
    <property type="entry name" value="GH97_N"/>
    <property type="match status" value="1"/>
</dbReference>
<evidence type="ECO:0000256" key="2">
    <source>
        <dbReference type="ARBA" id="ARBA00023295"/>
    </source>
</evidence>
<proteinExistence type="predicted"/>
<dbReference type="SUPFAM" id="SSF51445">
    <property type="entry name" value="(Trans)glycosidases"/>
    <property type="match status" value="1"/>
</dbReference>
<dbReference type="InterPro" id="IPR014718">
    <property type="entry name" value="GH-type_carb-bd"/>
</dbReference>
<feature type="domain" description="Glycosyl-hydrolase 97 C-terminal oligomerisation" evidence="5">
    <location>
        <begin position="487"/>
        <end position="583"/>
    </location>
</feature>
<keyword evidence="1 6" id="KW-0378">Hydrolase</keyword>
<dbReference type="Gene3D" id="2.70.98.10">
    <property type="match status" value="1"/>
</dbReference>
<dbReference type="PANTHER" id="PTHR35803">
    <property type="entry name" value="GLUCAN 1,4-ALPHA-GLUCOSIDASE SUSB-RELATED"/>
    <property type="match status" value="1"/>
</dbReference>
<protein>
    <submittedName>
        <fullName evidence="6">Glycoside hydrolase family 97 catalytic domain-containing protein</fullName>
    </submittedName>
</protein>
<sequence>MRLTGPADANAAVFDPETAELAVERDGTTLVTPSELPVGKLARQLHGVDWTAAEISVGDATEVAESYELPKGKARERSHRAVERTVTYDHPDADGVVEVDLRAAAEGVAVRYRVTGTAVEIYTGDETTLSLPHDTVSWLIPFDAAHEASARQQPIRETDGEYCTPGLFRIDDEWLLLAEAGVDGDYAAARLRAEESGMTYALPVTHMNAHFPLETPWRVAMTGSLADIVESTLVTDLVDEAGTDDAVEVGDEWVEPGRVAWSWWSESDSPDDFDRQREYIDYAAARDWEYVLVDAGWPRRREEMPDLIDYADERGVDVLLWTHWTDVNTETKRAERLPTWADWGAAGIKVDFMDADDQGRMQFYDDLAEDAAEHELLVNFHGSVVPTGLQRRYPHVMTYEGVMGAEYYKWSTATPEHNCTLPFTRNVVGPMDYTPVTFSADAAGTTPGHELALSVVFESPLQHFADSIDEYAARPEAEGFLERVPAAWDETRLVGGYPGVEATVARRDGDEWFLGSITAGPQRIVTVDCSFLTSGDADPGKEWTAHVVRDEADGTLESEAWTVTGEEALDVVVPENGGFAARFGR</sequence>
<evidence type="ECO:0000313" key="7">
    <source>
        <dbReference type="Proteomes" id="UP000595001"/>
    </source>
</evidence>
<gene>
    <name evidence="6" type="ORF">I7X12_10815</name>
</gene>
<feature type="domain" description="Glycosyl-hydrolase 97 catalytic" evidence="3">
    <location>
        <begin position="263"/>
        <end position="402"/>
    </location>
</feature>
<keyword evidence="2" id="KW-0326">Glycosidase</keyword>
<dbReference type="AlphaFoldDB" id="A0A7T3FV22"/>
<dbReference type="InterPro" id="IPR019563">
    <property type="entry name" value="GH97_catalytic"/>
</dbReference>
<dbReference type="OrthoDB" id="18576at2157"/>
<dbReference type="InterPro" id="IPR013785">
    <property type="entry name" value="Aldolase_TIM"/>
</dbReference>
<evidence type="ECO:0000256" key="1">
    <source>
        <dbReference type="ARBA" id="ARBA00022801"/>
    </source>
</evidence>
<dbReference type="Pfam" id="PF10566">
    <property type="entry name" value="Glyco_hydro_97"/>
    <property type="match status" value="1"/>
</dbReference>
<dbReference type="InterPro" id="IPR052720">
    <property type="entry name" value="Glycosyl_hydrolase_97"/>
</dbReference>
<evidence type="ECO:0000313" key="6">
    <source>
        <dbReference type="EMBL" id="QPV61261.1"/>
    </source>
</evidence>
<dbReference type="Gene3D" id="3.20.20.70">
    <property type="entry name" value="Aldolase class I"/>
    <property type="match status" value="1"/>
</dbReference>
<evidence type="ECO:0000259" key="5">
    <source>
        <dbReference type="Pfam" id="PF14509"/>
    </source>
</evidence>
<dbReference type="EMBL" id="CP065856">
    <property type="protein sequence ID" value="QPV61261.1"/>
    <property type="molecule type" value="Genomic_DNA"/>
</dbReference>
<dbReference type="KEGG" id="hlt:I7X12_10815"/>
<dbReference type="InterPro" id="IPR017853">
    <property type="entry name" value="GH"/>
</dbReference>
<evidence type="ECO:0000259" key="4">
    <source>
        <dbReference type="Pfam" id="PF14508"/>
    </source>
</evidence>
<dbReference type="InterPro" id="IPR029486">
    <property type="entry name" value="GH97_N"/>
</dbReference>
<dbReference type="Pfam" id="PF14509">
    <property type="entry name" value="GH97_C"/>
    <property type="match status" value="1"/>
</dbReference>